<dbReference type="AlphaFoldDB" id="A0A1S2M3K0"/>
<feature type="transmembrane region" description="Helical" evidence="1">
    <location>
        <begin position="19"/>
        <end position="37"/>
    </location>
</feature>
<feature type="transmembrane region" description="Helical" evidence="1">
    <location>
        <begin position="135"/>
        <end position="160"/>
    </location>
</feature>
<dbReference type="PANTHER" id="PTHR43471">
    <property type="entry name" value="ABC TRANSPORTER PERMEASE"/>
    <property type="match status" value="1"/>
</dbReference>
<accession>A0A1S2M3K0</accession>
<keyword evidence="1" id="KW-1133">Transmembrane helix</keyword>
<dbReference type="KEGG" id="aia:AWH56_002510"/>
<reference evidence="3 4" key="3">
    <citation type="journal article" date="2019" name="Int. J. Syst. Evol. Microbiol.">
        <title>Anaerobacillus isosaccharinicus sp. nov., an alkaliphilic bacterium which degrades isosaccharinic acid.</title>
        <authorList>
            <person name="Bassil N.M."/>
            <person name="Lloyd J.R."/>
        </authorList>
    </citation>
    <scope>NUCLEOTIDE SEQUENCE [LARGE SCALE GENOMIC DNA]</scope>
    <source>
        <strain evidence="3 4">NB2006</strain>
    </source>
</reference>
<keyword evidence="4" id="KW-1185">Reference proteome</keyword>
<dbReference type="OrthoDB" id="2680264at2"/>
<dbReference type="EMBL" id="LQXD01000084">
    <property type="protein sequence ID" value="OIJ19023.1"/>
    <property type="molecule type" value="Genomic_DNA"/>
</dbReference>
<name>A0A1S2M3K0_9BACI</name>
<feature type="transmembrane region" description="Helical" evidence="1">
    <location>
        <begin position="58"/>
        <end position="76"/>
    </location>
</feature>
<dbReference type="GO" id="GO:0140359">
    <property type="term" value="F:ABC-type transporter activity"/>
    <property type="evidence" value="ECO:0007669"/>
    <property type="project" value="InterPro"/>
</dbReference>
<gene>
    <name evidence="3" type="ORF">AWH56_002510</name>
    <name evidence="2" type="ORF">AWH56_10060</name>
</gene>
<evidence type="ECO:0000313" key="2">
    <source>
        <dbReference type="EMBL" id="OIJ19023.1"/>
    </source>
</evidence>
<dbReference type="Proteomes" id="UP000180175">
    <property type="component" value="Chromosome"/>
</dbReference>
<keyword evidence="1" id="KW-0472">Membrane</keyword>
<dbReference type="GO" id="GO:0005886">
    <property type="term" value="C:plasma membrane"/>
    <property type="evidence" value="ECO:0007669"/>
    <property type="project" value="UniProtKB-SubCell"/>
</dbReference>
<sequence length="274" mass="30530">MDIITIAKKEIKLGFRNPWSYTFLVTFSLFSLALLVINADSQIGIGKYTSMTGTMMNLLLYFLPLMTLLLGSFSVTSEKEDGNWQLLLSYPLSSSNWLLGKYIGIYIVIIAIVAFGFGVAGLIGILFGSGLPSSVGLFLLVFSLLLTFVFLALALFIGTLSKNRWQALTVSVSIWIFFVLAWPIIMISTLGSLNYKTLKSTIEVVTLLNPAEFTRIFMITKLGGGSIFGPEYIHWVGWASSPFGTIYFVILCIVWVYFFMLTATYLTERGRKRG</sequence>
<evidence type="ECO:0000313" key="3">
    <source>
        <dbReference type="EMBL" id="QOY36573.1"/>
    </source>
</evidence>
<reference evidence="3" key="4">
    <citation type="submission" date="2020-10" db="EMBL/GenBank/DDBJ databases">
        <authorList>
            <person name="Bassil N.M."/>
            <person name="Lloyd J.R."/>
        </authorList>
    </citation>
    <scope>NUCLEOTIDE SEQUENCE</scope>
    <source>
        <strain evidence="3">NB2006</strain>
    </source>
</reference>
<evidence type="ECO:0000313" key="4">
    <source>
        <dbReference type="Proteomes" id="UP000180175"/>
    </source>
</evidence>
<feature type="transmembrane region" description="Helical" evidence="1">
    <location>
        <begin position="245"/>
        <end position="266"/>
    </location>
</feature>
<feature type="transmembrane region" description="Helical" evidence="1">
    <location>
        <begin position="103"/>
        <end position="128"/>
    </location>
</feature>
<protein>
    <submittedName>
        <fullName evidence="2">ABC transporter permease</fullName>
    </submittedName>
</protein>
<proteinExistence type="predicted"/>
<reference evidence="3 4" key="2">
    <citation type="journal article" date="2017" name="Genome Announc.">
        <title>Draft Genome Sequences of Four Alkaliphilic Bacteria Belonging to the Anaerobacillus Genus.</title>
        <authorList>
            <person name="Bassil N.M."/>
            <person name="Lloyd J.R."/>
        </authorList>
    </citation>
    <scope>NUCLEOTIDE SEQUENCE [LARGE SCALE GENOMIC DNA]</scope>
    <source>
        <strain evidence="3 4">NB2006</strain>
    </source>
</reference>
<dbReference type="PANTHER" id="PTHR43471:SF1">
    <property type="entry name" value="ABC TRANSPORTER PERMEASE PROTEIN NOSY-RELATED"/>
    <property type="match status" value="1"/>
</dbReference>
<evidence type="ECO:0000256" key="1">
    <source>
        <dbReference type="SAM" id="Phobius"/>
    </source>
</evidence>
<organism evidence="2 4">
    <name type="scientific">Anaerobacillus isosaccharinicus</name>
    <dbReference type="NCBI Taxonomy" id="1532552"/>
    <lineage>
        <taxon>Bacteria</taxon>
        <taxon>Bacillati</taxon>
        <taxon>Bacillota</taxon>
        <taxon>Bacilli</taxon>
        <taxon>Bacillales</taxon>
        <taxon>Bacillaceae</taxon>
        <taxon>Anaerobacillus</taxon>
    </lineage>
</organism>
<dbReference type="Pfam" id="PF12679">
    <property type="entry name" value="ABC2_membrane_2"/>
    <property type="match status" value="1"/>
</dbReference>
<keyword evidence="1" id="KW-0812">Transmembrane</keyword>
<feature type="transmembrane region" description="Helical" evidence="1">
    <location>
        <begin position="172"/>
        <end position="195"/>
    </location>
</feature>
<dbReference type="EMBL" id="CP063356">
    <property type="protein sequence ID" value="QOY36573.1"/>
    <property type="molecule type" value="Genomic_DNA"/>
</dbReference>
<dbReference type="RefSeq" id="WP_071317027.1">
    <property type="nucleotide sequence ID" value="NZ_CP063356.2"/>
</dbReference>
<reference evidence="2 4" key="1">
    <citation type="submission" date="2016-10" db="EMBL/GenBank/DDBJ databases">
        <title>Draft genome sequences of four alkaliphilic bacteria belonging to the Anaerobacillus genus.</title>
        <authorList>
            <person name="Bassil N.M."/>
            <person name="Lloyd J.R."/>
        </authorList>
    </citation>
    <scope>NUCLEOTIDE SEQUENCE [LARGE SCALE GENOMIC DNA]</scope>
    <source>
        <strain evidence="2 4">NB2006</strain>
    </source>
</reference>